<dbReference type="GO" id="GO:0003677">
    <property type="term" value="F:DNA binding"/>
    <property type="evidence" value="ECO:0007669"/>
    <property type="project" value="UniProtKB-KW"/>
</dbReference>
<dbReference type="Proteomes" id="UP000253551">
    <property type="component" value="Unassembled WGS sequence"/>
</dbReference>
<dbReference type="CDD" id="cd12148">
    <property type="entry name" value="fungal_TF_MHR"/>
    <property type="match status" value="1"/>
</dbReference>
<dbReference type="GO" id="GO:0006351">
    <property type="term" value="P:DNA-templated transcription"/>
    <property type="evidence" value="ECO:0007669"/>
    <property type="project" value="InterPro"/>
</dbReference>
<keyword evidence="10" id="KW-1185">Reference proteome</keyword>
<dbReference type="PANTHER" id="PTHR31313">
    <property type="entry name" value="TY1 ENHANCER ACTIVATOR"/>
    <property type="match status" value="1"/>
</dbReference>
<gene>
    <name evidence="9" type="ORF">CU098_005349</name>
</gene>
<evidence type="ECO:0000256" key="5">
    <source>
        <dbReference type="ARBA" id="ARBA00023163"/>
    </source>
</evidence>
<dbReference type="Pfam" id="PF04082">
    <property type="entry name" value="Fungal_trans"/>
    <property type="match status" value="1"/>
</dbReference>
<dbReference type="SMART" id="SM00906">
    <property type="entry name" value="Fungal_trans"/>
    <property type="match status" value="1"/>
</dbReference>
<evidence type="ECO:0000256" key="6">
    <source>
        <dbReference type="ARBA" id="ARBA00023242"/>
    </source>
</evidence>
<reference evidence="9 10" key="1">
    <citation type="journal article" date="2018" name="G3 (Bethesda)">
        <title>Phylogenetic and Phylogenomic Definition of Rhizopus Species.</title>
        <authorList>
            <person name="Gryganskyi A.P."/>
            <person name="Golan J."/>
            <person name="Dolatabadi S."/>
            <person name="Mondo S."/>
            <person name="Robb S."/>
            <person name="Idnurm A."/>
            <person name="Muszewska A."/>
            <person name="Steczkiewicz K."/>
            <person name="Masonjones S."/>
            <person name="Liao H.L."/>
            <person name="Gajdeczka M.T."/>
            <person name="Anike F."/>
            <person name="Vuek A."/>
            <person name="Anishchenko I.M."/>
            <person name="Voigt K."/>
            <person name="de Hoog G.S."/>
            <person name="Smith M.E."/>
            <person name="Heitman J."/>
            <person name="Vilgalys R."/>
            <person name="Stajich J.E."/>
        </authorList>
    </citation>
    <scope>NUCLEOTIDE SEQUENCE [LARGE SCALE GENOMIC DNA]</scope>
    <source>
        <strain evidence="9 10">LSU 92-RS-03</strain>
    </source>
</reference>
<comment type="caution">
    <text evidence="9">The sequence shown here is derived from an EMBL/GenBank/DDBJ whole genome shotgun (WGS) entry which is preliminary data.</text>
</comment>
<feature type="non-terminal residue" evidence="9">
    <location>
        <position position="1"/>
    </location>
</feature>
<protein>
    <recommendedName>
        <fullName evidence="8">Xylanolytic transcriptional activator regulatory domain-containing protein</fullName>
    </recommendedName>
</protein>
<evidence type="ECO:0000256" key="2">
    <source>
        <dbReference type="ARBA" id="ARBA00022833"/>
    </source>
</evidence>
<dbReference type="GO" id="GO:0008270">
    <property type="term" value="F:zinc ion binding"/>
    <property type="evidence" value="ECO:0007669"/>
    <property type="project" value="InterPro"/>
</dbReference>
<dbReference type="OrthoDB" id="2406834at2759"/>
<evidence type="ECO:0000256" key="7">
    <source>
        <dbReference type="SAM" id="MobiDB-lite"/>
    </source>
</evidence>
<dbReference type="EMBL" id="PJQM01006734">
    <property type="protein sequence ID" value="RCH79194.1"/>
    <property type="molecule type" value="Genomic_DNA"/>
</dbReference>
<keyword evidence="6" id="KW-0539">Nucleus</keyword>
<dbReference type="PANTHER" id="PTHR31313:SF81">
    <property type="entry name" value="TY1 ENHANCER ACTIVATOR"/>
    <property type="match status" value="1"/>
</dbReference>
<evidence type="ECO:0000313" key="9">
    <source>
        <dbReference type="EMBL" id="RCH79194.1"/>
    </source>
</evidence>
<keyword evidence="2" id="KW-0862">Zinc</keyword>
<feature type="region of interest" description="Disordered" evidence="7">
    <location>
        <begin position="1"/>
        <end position="27"/>
    </location>
</feature>
<evidence type="ECO:0000313" key="10">
    <source>
        <dbReference type="Proteomes" id="UP000253551"/>
    </source>
</evidence>
<keyword evidence="3" id="KW-0805">Transcription regulation</keyword>
<dbReference type="InterPro" id="IPR007219">
    <property type="entry name" value="XnlR_reg_dom"/>
</dbReference>
<keyword evidence="1" id="KW-0479">Metal-binding</keyword>
<proteinExistence type="predicted"/>
<dbReference type="AlphaFoldDB" id="A0A367IND6"/>
<evidence type="ECO:0000256" key="1">
    <source>
        <dbReference type="ARBA" id="ARBA00022723"/>
    </source>
</evidence>
<keyword evidence="5" id="KW-0804">Transcription</keyword>
<name>A0A367IND6_RHIST</name>
<sequence>CKARGRTCESSNIEAQENNEDHLSTTTVESDNDSILFSTSDNMATTQETCSETNMSFFDYPRFGSSIQWKQEPPLPSKYSCPIEMPSGELQMQMIDLFFRKRHRMLPILPKSLFYEQLRLKGPLITPLLLNAIYCDVSSFAPHCGFHEVPKPSVFFNRAKKLLDDFLDRPRISTVVALCLLSMHEPNPTKLKSTTANQHCRLWMYGGMAARMCLELGLNIDTPRTRGMLSEEEIELRRRVLWSCYFLDKTQSMYSQRPWSLSSSSIKTQLPSVLCPGDQEEAIITQFQHNVKLFILYEQGLRIHASYGIFEDISKDTFMEQIEKYRLKILQWGVNLPIRHDASHSFNCSIILC</sequence>
<organism evidence="9 10">
    <name type="scientific">Rhizopus stolonifer</name>
    <name type="common">Rhizopus nigricans</name>
    <dbReference type="NCBI Taxonomy" id="4846"/>
    <lineage>
        <taxon>Eukaryota</taxon>
        <taxon>Fungi</taxon>
        <taxon>Fungi incertae sedis</taxon>
        <taxon>Mucoromycota</taxon>
        <taxon>Mucoromycotina</taxon>
        <taxon>Mucoromycetes</taxon>
        <taxon>Mucorales</taxon>
        <taxon>Mucorineae</taxon>
        <taxon>Rhizopodaceae</taxon>
        <taxon>Rhizopus</taxon>
    </lineage>
</organism>
<keyword evidence="4" id="KW-0238">DNA-binding</keyword>
<accession>A0A367IND6</accession>
<evidence type="ECO:0000256" key="4">
    <source>
        <dbReference type="ARBA" id="ARBA00023125"/>
    </source>
</evidence>
<feature type="domain" description="Xylanolytic transcriptional activator regulatory" evidence="8">
    <location>
        <begin position="202"/>
        <end position="277"/>
    </location>
</feature>
<evidence type="ECO:0000259" key="8">
    <source>
        <dbReference type="SMART" id="SM00906"/>
    </source>
</evidence>
<evidence type="ECO:0000256" key="3">
    <source>
        <dbReference type="ARBA" id="ARBA00023015"/>
    </source>
</evidence>
<dbReference type="InterPro" id="IPR051615">
    <property type="entry name" value="Transcr_Regulatory_Elem"/>
</dbReference>